<reference evidence="9 10" key="1">
    <citation type="submission" date="2016-07" db="EMBL/GenBank/DDBJ databases">
        <title>Pervasive Adenine N6-methylation of Active Genes in Fungi.</title>
        <authorList>
            <consortium name="DOE Joint Genome Institute"/>
            <person name="Mondo S.J."/>
            <person name="Dannebaum R.O."/>
            <person name="Kuo R.C."/>
            <person name="Labutti K."/>
            <person name="Haridas S."/>
            <person name="Kuo A."/>
            <person name="Salamov A."/>
            <person name="Ahrendt S.R."/>
            <person name="Lipzen A."/>
            <person name="Sullivan W."/>
            <person name="Andreopoulos W.B."/>
            <person name="Clum A."/>
            <person name="Lindquist E."/>
            <person name="Daum C."/>
            <person name="Ramamoorthy G.K."/>
            <person name="Gryganskyi A."/>
            <person name="Culley D."/>
            <person name="Magnuson J.K."/>
            <person name="James T.Y."/>
            <person name="O'Malley M.A."/>
            <person name="Stajich J.E."/>
            <person name="Spatafora J.W."/>
            <person name="Visel A."/>
            <person name="Grigoriev I.V."/>
        </authorList>
    </citation>
    <scope>NUCLEOTIDE SEQUENCE [LARGE SCALE GENOMIC DNA]</scope>
    <source>
        <strain evidence="9 10">68-887.2</strain>
    </source>
</reference>
<evidence type="ECO:0000256" key="3">
    <source>
        <dbReference type="ARBA" id="ARBA00022763"/>
    </source>
</evidence>
<evidence type="ECO:0000256" key="7">
    <source>
        <dbReference type="SAM" id="MobiDB-lite"/>
    </source>
</evidence>
<feature type="region of interest" description="Disordered" evidence="7">
    <location>
        <begin position="198"/>
        <end position="310"/>
    </location>
</feature>
<proteinExistence type="inferred from homology"/>
<protein>
    <recommendedName>
        <fullName evidence="6">Chromosome segregation in meiosis protein</fullName>
    </recommendedName>
</protein>
<feature type="domain" description="Chromosome segregation in meiosis protein 3" evidence="8">
    <location>
        <begin position="121"/>
        <end position="201"/>
    </location>
</feature>
<evidence type="ECO:0000256" key="6">
    <source>
        <dbReference type="RuleBase" id="RU366049"/>
    </source>
</evidence>
<evidence type="ECO:0000256" key="1">
    <source>
        <dbReference type="ARBA" id="ARBA00004123"/>
    </source>
</evidence>
<dbReference type="InterPro" id="IPR040038">
    <property type="entry name" value="TIPIN/Csm3/Swi3"/>
</dbReference>
<dbReference type="GO" id="GO:0006974">
    <property type="term" value="P:DNA damage response"/>
    <property type="evidence" value="ECO:0007669"/>
    <property type="project" value="UniProtKB-KW"/>
</dbReference>
<feature type="compositionally biased region" description="Pro residues" evidence="7">
    <location>
        <begin position="16"/>
        <end position="31"/>
    </location>
</feature>
<dbReference type="GO" id="GO:0031297">
    <property type="term" value="P:replication fork processing"/>
    <property type="evidence" value="ECO:0007669"/>
    <property type="project" value="UniProtKB-UniRule"/>
</dbReference>
<dbReference type="Proteomes" id="UP000193986">
    <property type="component" value="Unassembled WGS sequence"/>
</dbReference>
<dbReference type="GO" id="GO:0043111">
    <property type="term" value="P:replication fork arrest"/>
    <property type="evidence" value="ECO:0007669"/>
    <property type="project" value="TreeGrafter"/>
</dbReference>
<dbReference type="AlphaFoldDB" id="A0A1Y2B8A4"/>
<organism evidence="9 10">
    <name type="scientific">Naematelia encephala</name>
    <dbReference type="NCBI Taxonomy" id="71784"/>
    <lineage>
        <taxon>Eukaryota</taxon>
        <taxon>Fungi</taxon>
        <taxon>Dikarya</taxon>
        <taxon>Basidiomycota</taxon>
        <taxon>Agaricomycotina</taxon>
        <taxon>Tremellomycetes</taxon>
        <taxon>Tremellales</taxon>
        <taxon>Naemateliaceae</taxon>
        <taxon>Naematelia</taxon>
    </lineage>
</organism>
<evidence type="ECO:0000313" key="9">
    <source>
        <dbReference type="EMBL" id="ORY31033.1"/>
    </source>
</evidence>
<dbReference type="GO" id="GO:0000076">
    <property type="term" value="P:DNA replication checkpoint signaling"/>
    <property type="evidence" value="ECO:0007669"/>
    <property type="project" value="UniProtKB-UniRule"/>
</dbReference>
<keyword evidence="5 6" id="KW-0131">Cell cycle</keyword>
<feature type="compositionally biased region" description="Acidic residues" evidence="7">
    <location>
        <begin position="301"/>
        <end position="310"/>
    </location>
</feature>
<feature type="region of interest" description="Disordered" evidence="7">
    <location>
        <begin position="1"/>
        <end position="90"/>
    </location>
</feature>
<sequence>MAETLDSLFSPSSPTRLPPPRSPTPQSPSPSSPRRDRASNPLFLSPGSSHHPTPQKRTRVRSPSASRSEQRSVVAREREPSLPPLLPLDDEFVDPFAGLEDVNGDAEEDDGKAKKRRVIAKIDGDRLMSDRGIPALMRAAKRFKPKGKGHEVADLGALLNMYQMWAHGMFPKGDFAGTISRVEAVCRTRRMENAMKGYRDAFYPPPPSPTPPPRSASELRLTPPSDVDEPDFMRPRSKTPLFDLPEDGDRQAAEPETNDDGDEGEMDMDEMMAMEEMEREERERGQGGQQPRSAEPASVDHEDEWEGLYD</sequence>
<evidence type="ECO:0000313" key="10">
    <source>
        <dbReference type="Proteomes" id="UP000193986"/>
    </source>
</evidence>
<dbReference type="PANTHER" id="PTHR13220:SF11">
    <property type="entry name" value="TIMELESS-INTERACTING PROTEIN"/>
    <property type="match status" value="1"/>
</dbReference>
<dbReference type="GO" id="GO:0031298">
    <property type="term" value="C:replication fork protection complex"/>
    <property type="evidence" value="ECO:0007669"/>
    <property type="project" value="TreeGrafter"/>
</dbReference>
<comment type="similarity">
    <text evidence="2 6">Belongs to the CSM3 family.</text>
</comment>
<feature type="compositionally biased region" description="Pro residues" evidence="7">
    <location>
        <begin position="203"/>
        <end position="214"/>
    </location>
</feature>
<keyword evidence="3 6" id="KW-0227">DNA damage</keyword>
<keyword evidence="10" id="KW-1185">Reference proteome</keyword>
<feature type="compositionally biased region" description="Acidic residues" evidence="7">
    <location>
        <begin position="256"/>
        <end position="278"/>
    </location>
</feature>
<comment type="caution">
    <text evidence="9">The sequence shown here is derived from an EMBL/GenBank/DDBJ whole genome shotgun (WGS) entry which is preliminary data.</text>
</comment>
<dbReference type="STRING" id="71784.A0A1Y2B8A4"/>
<comment type="function">
    <text evidence="6">Plays an important role in the control of DNA replication and the maintenance of replication fork stability.</text>
</comment>
<dbReference type="Pfam" id="PF07962">
    <property type="entry name" value="Swi3"/>
    <property type="match status" value="1"/>
</dbReference>
<comment type="subcellular location">
    <subcellularLocation>
        <location evidence="1 6">Nucleus</location>
    </subcellularLocation>
</comment>
<dbReference type="InParanoid" id="A0A1Y2B8A4"/>
<evidence type="ECO:0000256" key="2">
    <source>
        <dbReference type="ARBA" id="ARBA00006075"/>
    </source>
</evidence>
<dbReference type="OrthoDB" id="437078at2759"/>
<evidence type="ECO:0000256" key="4">
    <source>
        <dbReference type="ARBA" id="ARBA00023242"/>
    </source>
</evidence>
<feature type="compositionally biased region" description="Basic and acidic residues" evidence="7">
    <location>
        <begin position="68"/>
        <end position="80"/>
    </location>
</feature>
<gene>
    <name evidence="9" type="ORF">BCR39DRAFT_527956</name>
</gene>
<dbReference type="GO" id="GO:0003677">
    <property type="term" value="F:DNA binding"/>
    <property type="evidence" value="ECO:0007669"/>
    <property type="project" value="TreeGrafter"/>
</dbReference>
<dbReference type="PANTHER" id="PTHR13220">
    <property type="entry name" value="TIMELESS INTERACTING-RELATED"/>
    <property type="match status" value="1"/>
</dbReference>
<evidence type="ECO:0000259" key="8">
    <source>
        <dbReference type="Pfam" id="PF07962"/>
    </source>
</evidence>
<accession>A0A1Y2B8A4</accession>
<evidence type="ECO:0000256" key="5">
    <source>
        <dbReference type="ARBA" id="ARBA00023306"/>
    </source>
</evidence>
<dbReference type="EMBL" id="MCFC01000017">
    <property type="protein sequence ID" value="ORY31033.1"/>
    <property type="molecule type" value="Genomic_DNA"/>
</dbReference>
<name>A0A1Y2B8A4_9TREE</name>
<keyword evidence="4 6" id="KW-0539">Nucleus</keyword>
<dbReference type="InterPro" id="IPR012923">
    <property type="entry name" value="Csm3"/>
</dbReference>